<evidence type="ECO:0000313" key="2">
    <source>
        <dbReference type="EMBL" id="TDZ20752.1"/>
    </source>
</evidence>
<dbReference type="AlphaFoldDB" id="A0A484FRW2"/>
<reference evidence="3" key="1">
    <citation type="journal article" date="2013" name="New Phytol.">
        <title>Comparative genomic and transcriptomic analyses reveal the hemibiotrophic stage shift of Colletotrichum fungi.</title>
        <authorList>
            <person name="Gan P."/>
            <person name="Ikeda K."/>
            <person name="Irieda H."/>
            <person name="Narusaka M."/>
            <person name="O'Connell R.J."/>
            <person name="Narusaka Y."/>
            <person name="Takano Y."/>
            <person name="Kubo Y."/>
            <person name="Shirasu K."/>
        </authorList>
    </citation>
    <scope>NUCLEOTIDE SEQUENCE [LARGE SCALE GENOMIC DNA]</scope>
    <source>
        <strain evidence="3">104-T / ATCC 96160 / CBS 514.97 / LARS 414 / MAFF 240422</strain>
    </source>
</reference>
<dbReference type="Proteomes" id="UP000014480">
    <property type="component" value="Unassembled WGS sequence"/>
</dbReference>
<comment type="caution">
    <text evidence="2">The sequence shown here is derived from an EMBL/GenBank/DDBJ whole genome shotgun (WGS) entry which is preliminary data.</text>
</comment>
<evidence type="ECO:0000256" key="1">
    <source>
        <dbReference type="SAM" id="Coils"/>
    </source>
</evidence>
<accession>A0A484FRW2</accession>
<protein>
    <submittedName>
        <fullName evidence="2">Uncharacterized protein</fullName>
    </submittedName>
</protein>
<keyword evidence="3" id="KW-1185">Reference proteome</keyword>
<reference evidence="3" key="2">
    <citation type="journal article" date="2019" name="Mol. Plant Microbe Interact.">
        <title>Genome sequence resources for four phytopathogenic fungi from the Colletotrichum orbiculare species complex.</title>
        <authorList>
            <person name="Gan P."/>
            <person name="Tsushima A."/>
            <person name="Narusaka M."/>
            <person name="Narusaka Y."/>
            <person name="Takano Y."/>
            <person name="Kubo Y."/>
            <person name="Shirasu K."/>
        </authorList>
    </citation>
    <scope>GENOME REANNOTATION</scope>
    <source>
        <strain evidence="3">104-T / ATCC 96160 / CBS 514.97 / LARS 414 / MAFF 240422</strain>
    </source>
</reference>
<dbReference type="EMBL" id="AMCV02000016">
    <property type="protein sequence ID" value="TDZ20752.1"/>
    <property type="molecule type" value="Genomic_DNA"/>
</dbReference>
<name>A0A484FRW2_COLOR</name>
<feature type="coiled-coil region" evidence="1">
    <location>
        <begin position="104"/>
        <end position="184"/>
    </location>
</feature>
<proteinExistence type="predicted"/>
<organism evidence="2 3">
    <name type="scientific">Colletotrichum orbiculare (strain 104-T / ATCC 96160 / CBS 514.97 / LARS 414 / MAFF 240422)</name>
    <name type="common">Cucumber anthracnose fungus</name>
    <name type="synonym">Colletotrichum lagenarium</name>
    <dbReference type="NCBI Taxonomy" id="1213857"/>
    <lineage>
        <taxon>Eukaryota</taxon>
        <taxon>Fungi</taxon>
        <taxon>Dikarya</taxon>
        <taxon>Ascomycota</taxon>
        <taxon>Pezizomycotina</taxon>
        <taxon>Sordariomycetes</taxon>
        <taxon>Hypocreomycetidae</taxon>
        <taxon>Glomerellales</taxon>
        <taxon>Glomerellaceae</taxon>
        <taxon>Colletotrichum</taxon>
        <taxon>Colletotrichum orbiculare species complex</taxon>
    </lineage>
</organism>
<evidence type="ECO:0000313" key="3">
    <source>
        <dbReference type="Proteomes" id="UP000014480"/>
    </source>
</evidence>
<gene>
    <name evidence="2" type="ORF">Cob_v006162</name>
</gene>
<sequence>MSRYSPGVPERVKTEKKRIRKEIRPCALSSWKVAEEMDISIHHKTHLLWKREYFSTSELMKMASMIENLDDFEVIEHQKHSDSFLNESVRTAVEAAVKSRDQAIIQLKAELEVAQLLKNNAIENMKSAQETAMMAHKKAKDELAATQSRLGSMQQKAIDLQSKNDKLSENLAAVRASNKKMQNELALAISRGF</sequence>
<keyword evidence="1" id="KW-0175">Coiled coil</keyword>